<comment type="similarity">
    <text evidence="7 14">Belongs to the CobU/CobP family.</text>
</comment>
<evidence type="ECO:0000313" key="18">
    <source>
        <dbReference type="Proteomes" id="UP000247565"/>
    </source>
</evidence>
<dbReference type="CDD" id="cd00544">
    <property type="entry name" value="CobU"/>
    <property type="match status" value="1"/>
</dbReference>
<dbReference type="NCBIfam" id="NF004469">
    <property type="entry name" value="PRK05800.1"/>
    <property type="match status" value="1"/>
</dbReference>
<protein>
    <recommendedName>
        <fullName evidence="14">Bifunctional adenosylcobalamin biosynthesis protein</fullName>
        <ecNumber evidence="14">2.7.1.156</ecNumber>
        <ecNumber evidence="14">2.7.7.62</ecNumber>
    </recommendedName>
</protein>
<dbReference type="RefSeq" id="WP_110438515.1">
    <property type="nucleotide sequence ID" value="NZ_CP046393.1"/>
</dbReference>
<dbReference type="GO" id="GO:0008820">
    <property type="term" value="F:cobinamide phosphate guanylyltransferase activity"/>
    <property type="evidence" value="ECO:0007669"/>
    <property type="project" value="UniProtKB-UniRule"/>
</dbReference>
<comment type="catalytic activity">
    <reaction evidence="2 14">
        <text>adenosylcob(III)inamide phosphate + GTP + H(+) = adenosylcob(III)inamide-GDP + diphosphate</text>
        <dbReference type="Rhea" id="RHEA:22712"/>
        <dbReference type="ChEBI" id="CHEBI:15378"/>
        <dbReference type="ChEBI" id="CHEBI:33019"/>
        <dbReference type="ChEBI" id="CHEBI:37565"/>
        <dbReference type="ChEBI" id="CHEBI:58502"/>
        <dbReference type="ChEBI" id="CHEBI:60487"/>
        <dbReference type="EC" id="2.7.7.62"/>
    </reaction>
</comment>
<dbReference type="EC" id="2.7.7.62" evidence="14"/>
<name>A0A318N3Z0_9PROT</name>
<comment type="function">
    <text evidence="4 14">Catalyzes ATP-dependent phosphorylation of adenosylcobinamide and addition of GMP to adenosylcobinamide phosphate.</text>
</comment>
<evidence type="ECO:0000256" key="3">
    <source>
        <dbReference type="ARBA" id="ARBA00001522"/>
    </source>
</evidence>
<organism evidence="17 18">
    <name type="scientific">Commensalibacter melissae</name>
    <dbReference type="NCBI Taxonomy" id="2070537"/>
    <lineage>
        <taxon>Bacteria</taxon>
        <taxon>Pseudomonadati</taxon>
        <taxon>Pseudomonadota</taxon>
        <taxon>Alphaproteobacteria</taxon>
        <taxon>Acetobacterales</taxon>
        <taxon>Acetobacteraceae</taxon>
    </lineage>
</organism>
<evidence type="ECO:0000256" key="5">
    <source>
        <dbReference type="ARBA" id="ARBA00004692"/>
    </source>
</evidence>
<dbReference type="PANTHER" id="PTHR34848:SF1">
    <property type="entry name" value="BIFUNCTIONAL ADENOSYLCOBALAMIN BIOSYNTHESIS PROTEIN COBU"/>
    <property type="match status" value="1"/>
</dbReference>
<evidence type="ECO:0000256" key="12">
    <source>
        <dbReference type="ARBA" id="ARBA00022840"/>
    </source>
</evidence>
<evidence type="ECO:0000256" key="7">
    <source>
        <dbReference type="ARBA" id="ARBA00007490"/>
    </source>
</evidence>
<proteinExistence type="inferred from homology"/>
<evidence type="ECO:0000256" key="8">
    <source>
        <dbReference type="ARBA" id="ARBA00022573"/>
    </source>
</evidence>
<sequence>MIHFVLGGAKSGKSRFAENQVMLYPAPWIYLATARCMDHEMQEKIAVHQKRRGQGWQTIEESINLADIINTNNVHSILVDCLTLWLTNLLMDNRNIKEETDKFLSALTTFHGNIIIVSNEVGQGIVPDNALARKFINEAGILHQKMAAIAHKFTMVVAGCPLNIKI</sequence>
<evidence type="ECO:0000256" key="10">
    <source>
        <dbReference type="ARBA" id="ARBA00022741"/>
    </source>
</evidence>
<dbReference type="PANTHER" id="PTHR34848">
    <property type="match status" value="1"/>
</dbReference>
<evidence type="ECO:0000313" key="17">
    <source>
        <dbReference type="EMBL" id="PXZ01997.1"/>
    </source>
</evidence>
<evidence type="ECO:0000256" key="14">
    <source>
        <dbReference type="PIRNR" id="PIRNR006135"/>
    </source>
</evidence>
<feature type="binding site" evidence="16">
    <location>
        <position position="80"/>
    </location>
    <ligand>
        <name>GTP</name>
        <dbReference type="ChEBI" id="CHEBI:37565"/>
    </ligand>
</feature>
<keyword evidence="18" id="KW-1185">Reference proteome</keyword>
<evidence type="ECO:0000256" key="2">
    <source>
        <dbReference type="ARBA" id="ARBA00000711"/>
    </source>
</evidence>
<dbReference type="GO" id="GO:0043752">
    <property type="term" value="F:adenosylcobinamide kinase activity"/>
    <property type="evidence" value="ECO:0007669"/>
    <property type="project" value="UniProtKB-EC"/>
</dbReference>
<keyword evidence="9 14" id="KW-0808">Transferase</keyword>
<keyword evidence="8 14" id="KW-0169">Cobalamin biosynthesis</keyword>
<keyword evidence="13 14" id="KW-0342">GTP-binding</keyword>
<feature type="binding site" evidence="16">
    <location>
        <position position="60"/>
    </location>
    <ligand>
        <name>GTP</name>
        <dbReference type="ChEBI" id="CHEBI:37565"/>
    </ligand>
</feature>
<gene>
    <name evidence="17" type="ORF">DK869_03115</name>
</gene>
<evidence type="ECO:0000256" key="4">
    <source>
        <dbReference type="ARBA" id="ARBA00003889"/>
    </source>
</evidence>
<evidence type="ECO:0000256" key="16">
    <source>
        <dbReference type="PIRSR" id="PIRSR006135-2"/>
    </source>
</evidence>
<keyword evidence="12 14" id="KW-0067">ATP-binding</keyword>
<evidence type="ECO:0000256" key="1">
    <source>
        <dbReference type="ARBA" id="ARBA00000312"/>
    </source>
</evidence>
<dbReference type="GO" id="GO:0009236">
    <property type="term" value="P:cobalamin biosynthetic process"/>
    <property type="evidence" value="ECO:0007669"/>
    <property type="project" value="UniProtKB-UniRule"/>
</dbReference>
<dbReference type="InterPro" id="IPR027417">
    <property type="entry name" value="P-loop_NTPase"/>
</dbReference>
<dbReference type="EC" id="2.7.1.156" evidence="14"/>
<dbReference type="OrthoDB" id="9788370at2"/>
<reference evidence="17 18" key="1">
    <citation type="submission" date="2018-05" db="EMBL/GenBank/DDBJ databases">
        <title>Reference genomes for bee gut microbiota database.</title>
        <authorList>
            <person name="Ellegaard K.M."/>
        </authorList>
    </citation>
    <scope>NUCLEOTIDE SEQUENCE [LARGE SCALE GENOMIC DNA]</scope>
    <source>
        <strain evidence="17 18">ESL0284</strain>
    </source>
</reference>
<evidence type="ECO:0000256" key="6">
    <source>
        <dbReference type="ARBA" id="ARBA00005159"/>
    </source>
</evidence>
<dbReference type="Gene3D" id="3.40.50.300">
    <property type="entry name" value="P-loop containing nucleotide triphosphate hydrolases"/>
    <property type="match status" value="1"/>
</dbReference>
<keyword evidence="10 14" id="KW-0547">Nucleotide-binding</keyword>
<dbReference type="UniPathway" id="UPA00148">
    <property type="reaction ID" value="UER00236"/>
</dbReference>
<comment type="caution">
    <text evidence="17">The sequence shown here is derived from an EMBL/GenBank/DDBJ whole genome shotgun (WGS) entry which is preliminary data.</text>
</comment>
<dbReference type="AlphaFoldDB" id="A0A318N3Z0"/>
<evidence type="ECO:0000256" key="13">
    <source>
        <dbReference type="ARBA" id="ARBA00023134"/>
    </source>
</evidence>
<keyword evidence="11 14" id="KW-0418">Kinase</keyword>
<comment type="catalytic activity">
    <reaction evidence="1 14">
        <text>adenosylcob(III)inamide + ATP = adenosylcob(III)inamide phosphate + ADP + H(+)</text>
        <dbReference type="Rhea" id="RHEA:15769"/>
        <dbReference type="ChEBI" id="CHEBI:2480"/>
        <dbReference type="ChEBI" id="CHEBI:15378"/>
        <dbReference type="ChEBI" id="CHEBI:30616"/>
        <dbReference type="ChEBI" id="CHEBI:58502"/>
        <dbReference type="ChEBI" id="CHEBI:456216"/>
        <dbReference type="EC" id="2.7.1.156"/>
    </reaction>
</comment>
<comment type="catalytic activity">
    <reaction evidence="3">
        <text>adenosylcob(III)inamide + GTP = adenosylcob(III)inamide phosphate + GDP + H(+)</text>
        <dbReference type="Rhea" id="RHEA:15765"/>
        <dbReference type="ChEBI" id="CHEBI:2480"/>
        <dbReference type="ChEBI" id="CHEBI:15378"/>
        <dbReference type="ChEBI" id="CHEBI:37565"/>
        <dbReference type="ChEBI" id="CHEBI:58189"/>
        <dbReference type="ChEBI" id="CHEBI:58502"/>
        <dbReference type="EC" id="2.7.1.156"/>
    </reaction>
</comment>
<dbReference type="EMBL" id="QGLT01000001">
    <property type="protein sequence ID" value="PXZ01997.1"/>
    <property type="molecule type" value="Genomic_DNA"/>
</dbReference>
<dbReference type="PIRSF" id="PIRSF006135">
    <property type="entry name" value="CobU"/>
    <property type="match status" value="1"/>
</dbReference>
<accession>A0A318N3Z0</accession>
<evidence type="ECO:0000256" key="9">
    <source>
        <dbReference type="ARBA" id="ARBA00022679"/>
    </source>
</evidence>
<comment type="pathway">
    <text evidence="6 14">Cofactor biosynthesis; adenosylcobalamin biosynthesis; adenosylcobalamin from cob(II)yrinate a,c-diamide: step 5/7.</text>
</comment>
<dbReference type="GO" id="GO:0005525">
    <property type="term" value="F:GTP binding"/>
    <property type="evidence" value="ECO:0007669"/>
    <property type="project" value="UniProtKB-UniRule"/>
</dbReference>
<keyword evidence="17" id="KW-0548">Nucleotidyltransferase</keyword>
<feature type="active site" description="GMP-histidine intermediate" evidence="15">
    <location>
        <position position="48"/>
    </location>
</feature>
<evidence type="ECO:0000256" key="11">
    <source>
        <dbReference type="ARBA" id="ARBA00022777"/>
    </source>
</evidence>
<dbReference type="GO" id="GO:0005524">
    <property type="term" value="F:ATP binding"/>
    <property type="evidence" value="ECO:0007669"/>
    <property type="project" value="UniProtKB-UniRule"/>
</dbReference>
<dbReference type="SUPFAM" id="SSF52540">
    <property type="entry name" value="P-loop containing nucleoside triphosphate hydrolases"/>
    <property type="match status" value="1"/>
</dbReference>
<dbReference type="Pfam" id="PF02283">
    <property type="entry name" value="CobU"/>
    <property type="match status" value="1"/>
</dbReference>
<comment type="pathway">
    <text evidence="5 14">Cofactor biosynthesis; adenosylcobalamin biosynthesis; adenosylcobalamin from cob(II)yrinate a,c-diamide: step 6/7.</text>
</comment>
<dbReference type="InterPro" id="IPR003203">
    <property type="entry name" value="CobU/CobP"/>
</dbReference>
<evidence type="ECO:0000256" key="15">
    <source>
        <dbReference type="PIRSR" id="PIRSR006135-1"/>
    </source>
</evidence>
<feature type="binding site" evidence="16">
    <location>
        <begin position="32"/>
        <end position="34"/>
    </location>
    <ligand>
        <name>GTP</name>
        <dbReference type="ChEBI" id="CHEBI:37565"/>
    </ligand>
</feature>
<feature type="binding site" evidence="16">
    <location>
        <begin position="7"/>
        <end position="14"/>
    </location>
    <ligand>
        <name>GTP</name>
        <dbReference type="ChEBI" id="CHEBI:37565"/>
    </ligand>
</feature>
<dbReference type="Proteomes" id="UP000247565">
    <property type="component" value="Unassembled WGS sequence"/>
</dbReference>